<organism evidence="4">
    <name type="scientific">uncultured Caudovirales phage</name>
    <dbReference type="NCBI Taxonomy" id="2100421"/>
    <lineage>
        <taxon>Viruses</taxon>
        <taxon>Duplodnaviria</taxon>
        <taxon>Heunggongvirae</taxon>
        <taxon>Uroviricota</taxon>
        <taxon>Caudoviricetes</taxon>
        <taxon>Peduoviridae</taxon>
        <taxon>Maltschvirus</taxon>
        <taxon>Maltschvirus maltsch</taxon>
    </lineage>
</organism>
<protein>
    <submittedName>
        <fullName evidence="4">Metallopeptidase domain containing protein</fullName>
    </submittedName>
</protein>
<feature type="domain" description="Putative metallopeptidase" evidence="3">
    <location>
        <begin position="34"/>
        <end position="351"/>
    </location>
</feature>
<feature type="region of interest" description="Disordered" evidence="1">
    <location>
        <begin position="193"/>
        <end position="270"/>
    </location>
</feature>
<feature type="compositionally biased region" description="Low complexity" evidence="1">
    <location>
        <begin position="193"/>
        <end position="226"/>
    </location>
</feature>
<dbReference type="InterPro" id="IPR018698">
    <property type="entry name" value="VWA-like_dom"/>
</dbReference>
<dbReference type="PANTHER" id="PTHR38730:SF1">
    <property type="entry name" value="SLL7028 PROTEIN"/>
    <property type="match status" value="1"/>
</dbReference>
<accession>A0A6J5MLV3</accession>
<feature type="domain" description="VWA-like" evidence="2">
    <location>
        <begin position="359"/>
        <end position="483"/>
    </location>
</feature>
<dbReference type="EMBL" id="LR796429">
    <property type="protein sequence ID" value="CAB4144559.1"/>
    <property type="molecule type" value="Genomic_DNA"/>
</dbReference>
<reference evidence="4" key="1">
    <citation type="submission" date="2020-04" db="EMBL/GenBank/DDBJ databases">
        <authorList>
            <person name="Chiriac C."/>
            <person name="Salcher M."/>
            <person name="Ghai R."/>
            <person name="Kavagutti S V."/>
        </authorList>
    </citation>
    <scope>NUCLEOTIDE SEQUENCE</scope>
</reference>
<dbReference type="InterPro" id="IPR036465">
    <property type="entry name" value="vWFA_dom_sf"/>
</dbReference>
<proteinExistence type="predicted"/>
<dbReference type="InterPro" id="IPR025154">
    <property type="entry name" value="Put_metallopeptidase_dom"/>
</dbReference>
<feature type="compositionally biased region" description="Basic and acidic residues" evidence="1">
    <location>
        <begin position="248"/>
        <end position="270"/>
    </location>
</feature>
<sequence>MANIVPATNKEFDIDVDANRTQITEVALTPEQHRKYMEARTALLWAARFFAVIFYERASVIFTDDIPTLATDDRVILVNPTFFCDLTVGERVFVLCHEVLHMIYAHCQLGWEAKRQGHIRVINGATVLDPDMPAGCLPFNHMLMNIAQDFMINAALIECKVGTFRQGWLFNSQFNGSMSTVDIYRQLYELQQKNPKPQQGQPQQGQGQGQPQKGQGQPSPGKPGTKPGDDTGGVGDELTMPAGTVGKGRFDQHLKPGEGQGKDAREAAAERDADAGEWKLAVTKAAQAAKMAGQMPAGLERLINDIIQPQVDWRELIVGSFARSLGGGGYNWRRPDRDWINRAKRVYVPSRSGHGAGVVVIVGDTSGSMTDDEMQLVLGCVVGVLEEAKPQKIILMWCDAALHVDGEYDDAADLLTRAKPKGGGGTDFRPPFDWLEAEGIVPDTLLYVTDMQGRFPDREPSFPVIWGSISNILSAPFGDVVAIPR</sequence>
<evidence type="ECO:0000259" key="2">
    <source>
        <dbReference type="Pfam" id="PF09967"/>
    </source>
</evidence>
<evidence type="ECO:0000256" key="1">
    <source>
        <dbReference type="SAM" id="MobiDB-lite"/>
    </source>
</evidence>
<evidence type="ECO:0000313" key="4">
    <source>
        <dbReference type="EMBL" id="CAB4144559.1"/>
    </source>
</evidence>
<dbReference type="Pfam" id="PF13203">
    <property type="entry name" value="DUF2201_N"/>
    <property type="match status" value="1"/>
</dbReference>
<gene>
    <name evidence="4" type="ORF">UFOVP470_42</name>
</gene>
<name>A0A6J5MLV3_9CAUD</name>
<dbReference type="PANTHER" id="PTHR38730">
    <property type="entry name" value="SLL7028 PROTEIN"/>
    <property type="match status" value="1"/>
</dbReference>
<dbReference type="SUPFAM" id="SSF53300">
    <property type="entry name" value="vWA-like"/>
    <property type="match status" value="1"/>
</dbReference>
<dbReference type="Pfam" id="PF09967">
    <property type="entry name" value="DUF2201"/>
    <property type="match status" value="1"/>
</dbReference>
<evidence type="ECO:0000259" key="3">
    <source>
        <dbReference type="Pfam" id="PF13203"/>
    </source>
</evidence>